<dbReference type="AlphaFoldDB" id="A0A5J6N890"/>
<dbReference type="Pfam" id="PF00528">
    <property type="entry name" value="BPD_transp_1"/>
    <property type="match status" value="1"/>
</dbReference>
<sequence length="399" mass="44903">MTPPSDIAAPAASAPARLPLQHRVSTAPFDPYSVERMSSEQERYYLASQWKMMWWKFRRHRLAVISGAFLVLCYFVILISEFLSPYALHSRHVDFIYAPPQRIHFFDQGRFVGPFVYGLDYRLNMQNLKREYSEDTGKVEPIRFFCKSESYRFWGLFESRVHLICPAEGGTMFLLGTDRLGRDLLSRITYGARISLTIGLIGVAVSFFLGLGLGGIAGYYGGWVDSAVSRLIEIVRSVPHVPLWLALSAIMPVTWSPILVFFGITLILGLLDWTGLARAVRSKLLALREEDFCLAAELMGARPRRIIWRHLIPSFMSHLIASATLAIPSMILGETALSFLGLGLRPPITSWGVLLNESQNINVVALYPWLMFPVLPVILVVLAFNFLGDGLRDAADPYK</sequence>
<reference evidence="7 8" key="1">
    <citation type="submission" date="2019-08" db="EMBL/GenBank/DDBJ databases">
        <title>Hyperibacter terrae gen. nov., sp. nov. and Hyperibacter viscosus sp. nov., two new members in the family Rhodospirillaceae isolated from the rhizosphere of Hypericum perforatum.</title>
        <authorList>
            <person name="Noviana Z."/>
        </authorList>
    </citation>
    <scope>NUCLEOTIDE SEQUENCE [LARGE SCALE GENOMIC DNA]</scope>
    <source>
        <strain evidence="7 8">R5959</strain>
    </source>
</reference>
<dbReference type="Gene3D" id="1.10.3720.10">
    <property type="entry name" value="MetI-like"/>
    <property type="match status" value="1"/>
</dbReference>
<keyword evidence="5" id="KW-0813">Transport</keyword>
<feature type="transmembrane region" description="Helical" evidence="5">
    <location>
        <begin position="319"/>
        <end position="344"/>
    </location>
</feature>
<keyword evidence="3 5" id="KW-1133">Transmembrane helix</keyword>
<comment type="similarity">
    <text evidence="5">Belongs to the binding-protein-dependent transport system permease family.</text>
</comment>
<comment type="subcellular location">
    <subcellularLocation>
        <location evidence="1 5">Cell membrane</location>
        <topology evidence="1 5">Multi-pass membrane protein</topology>
    </subcellularLocation>
</comment>
<evidence type="ECO:0000256" key="3">
    <source>
        <dbReference type="ARBA" id="ARBA00022989"/>
    </source>
</evidence>
<gene>
    <name evidence="7" type="ORF">FRZ61_50860</name>
</gene>
<dbReference type="InterPro" id="IPR025966">
    <property type="entry name" value="OppC_N"/>
</dbReference>
<name>A0A5J6N890_9PROT</name>
<evidence type="ECO:0000256" key="1">
    <source>
        <dbReference type="ARBA" id="ARBA00004651"/>
    </source>
</evidence>
<dbReference type="SUPFAM" id="SSF161098">
    <property type="entry name" value="MetI-like"/>
    <property type="match status" value="1"/>
</dbReference>
<dbReference type="InterPro" id="IPR035906">
    <property type="entry name" value="MetI-like_sf"/>
</dbReference>
<keyword evidence="2 5" id="KW-0812">Transmembrane</keyword>
<evidence type="ECO:0000256" key="2">
    <source>
        <dbReference type="ARBA" id="ARBA00022692"/>
    </source>
</evidence>
<dbReference type="KEGG" id="hadh:FRZ61_50860"/>
<evidence type="ECO:0000256" key="4">
    <source>
        <dbReference type="ARBA" id="ARBA00023136"/>
    </source>
</evidence>
<evidence type="ECO:0000259" key="6">
    <source>
        <dbReference type="PROSITE" id="PS50928"/>
    </source>
</evidence>
<dbReference type="EMBL" id="CP042582">
    <property type="protein sequence ID" value="QEX25140.1"/>
    <property type="molecule type" value="Genomic_DNA"/>
</dbReference>
<evidence type="ECO:0000313" key="8">
    <source>
        <dbReference type="Proteomes" id="UP000325797"/>
    </source>
</evidence>
<dbReference type="Proteomes" id="UP000325797">
    <property type="component" value="Chromosome"/>
</dbReference>
<keyword evidence="4 5" id="KW-0472">Membrane</keyword>
<dbReference type="OrthoDB" id="9766870at2"/>
<organism evidence="7 8">
    <name type="scientific">Hypericibacter adhaerens</name>
    <dbReference type="NCBI Taxonomy" id="2602016"/>
    <lineage>
        <taxon>Bacteria</taxon>
        <taxon>Pseudomonadati</taxon>
        <taxon>Pseudomonadota</taxon>
        <taxon>Alphaproteobacteria</taxon>
        <taxon>Rhodospirillales</taxon>
        <taxon>Dongiaceae</taxon>
        <taxon>Hypericibacter</taxon>
    </lineage>
</organism>
<feature type="transmembrane region" description="Helical" evidence="5">
    <location>
        <begin position="241"/>
        <end position="271"/>
    </location>
</feature>
<feature type="domain" description="ABC transmembrane type-1" evidence="6">
    <location>
        <begin position="192"/>
        <end position="388"/>
    </location>
</feature>
<accession>A0A5J6N890</accession>
<dbReference type="PANTHER" id="PTHR43839:SF3">
    <property type="entry name" value="OLIGOPEPTIDE ABC TRANSPORTER, PERMEASE PROTEIN"/>
    <property type="match status" value="1"/>
</dbReference>
<dbReference type="GO" id="GO:0005886">
    <property type="term" value="C:plasma membrane"/>
    <property type="evidence" value="ECO:0007669"/>
    <property type="project" value="UniProtKB-SubCell"/>
</dbReference>
<dbReference type="Pfam" id="PF12911">
    <property type="entry name" value="OppC_N"/>
    <property type="match status" value="1"/>
</dbReference>
<keyword evidence="8" id="KW-1185">Reference proteome</keyword>
<dbReference type="InterPro" id="IPR000515">
    <property type="entry name" value="MetI-like"/>
</dbReference>
<dbReference type="RefSeq" id="WP_151120425.1">
    <property type="nucleotide sequence ID" value="NZ_CP042582.1"/>
</dbReference>
<dbReference type="PANTHER" id="PTHR43839">
    <property type="entry name" value="OPPC IN A BINDING PROTEIN-DEPENDENT TRANSPORT SYSTEM"/>
    <property type="match status" value="1"/>
</dbReference>
<proteinExistence type="inferred from homology"/>
<dbReference type="GO" id="GO:0055085">
    <property type="term" value="P:transmembrane transport"/>
    <property type="evidence" value="ECO:0007669"/>
    <property type="project" value="InterPro"/>
</dbReference>
<dbReference type="PROSITE" id="PS50928">
    <property type="entry name" value="ABC_TM1"/>
    <property type="match status" value="1"/>
</dbReference>
<protein>
    <submittedName>
        <fullName evidence="7">Peptide ABC transporter permease</fullName>
    </submittedName>
</protein>
<feature type="transmembrane region" description="Helical" evidence="5">
    <location>
        <begin position="62"/>
        <end position="83"/>
    </location>
</feature>
<evidence type="ECO:0000256" key="5">
    <source>
        <dbReference type="RuleBase" id="RU363032"/>
    </source>
</evidence>
<dbReference type="CDD" id="cd06261">
    <property type="entry name" value="TM_PBP2"/>
    <property type="match status" value="1"/>
</dbReference>
<feature type="transmembrane region" description="Helical" evidence="5">
    <location>
        <begin position="194"/>
        <end position="221"/>
    </location>
</feature>
<evidence type="ECO:0000313" key="7">
    <source>
        <dbReference type="EMBL" id="QEX25140.1"/>
    </source>
</evidence>
<feature type="transmembrane region" description="Helical" evidence="5">
    <location>
        <begin position="364"/>
        <end position="387"/>
    </location>
</feature>